<reference evidence="4 5" key="1">
    <citation type="submission" date="2016-01" db="EMBL/GenBank/DDBJ databases">
        <title>Amycolatopsis coloradensis genome sequencing and assembly.</title>
        <authorList>
            <person name="Mayilraj S."/>
        </authorList>
    </citation>
    <scope>NUCLEOTIDE SEQUENCE [LARGE SCALE GENOMIC DNA]</scope>
    <source>
        <strain evidence="4 5">DSM 44225</strain>
    </source>
</reference>
<evidence type="ECO:0000256" key="1">
    <source>
        <dbReference type="SAM" id="MobiDB-lite"/>
    </source>
</evidence>
<feature type="region of interest" description="Disordered" evidence="1">
    <location>
        <begin position="32"/>
        <end position="54"/>
    </location>
</feature>
<keyword evidence="2" id="KW-0732">Signal</keyword>
<feature type="domain" description="Ricin B lectin" evidence="3">
    <location>
        <begin position="460"/>
        <end position="596"/>
    </location>
</feature>
<dbReference type="Proteomes" id="UP000187486">
    <property type="component" value="Unassembled WGS sequence"/>
</dbReference>
<dbReference type="EMBL" id="MQUQ01000015">
    <property type="protein sequence ID" value="OLZ47585.1"/>
    <property type="molecule type" value="Genomic_DNA"/>
</dbReference>
<dbReference type="PROSITE" id="PS50231">
    <property type="entry name" value="RICIN_B_LECTIN"/>
    <property type="match status" value="2"/>
</dbReference>
<dbReference type="AlphaFoldDB" id="A0A1R0KLN4"/>
<name>A0A1R0KLN4_9PSEU</name>
<feature type="compositionally biased region" description="Low complexity" evidence="1">
    <location>
        <begin position="32"/>
        <end position="42"/>
    </location>
</feature>
<dbReference type="SMART" id="SM00458">
    <property type="entry name" value="RICIN"/>
    <property type="match status" value="2"/>
</dbReference>
<organism evidence="4 5">
    <name type="scientific">Amycolatopsis coloradensis</name>
    <dbReference type="NCBI Taxonomy" id="76021"/>
    <lineage>
        <taxon>Bacteria</taxon>
        <taxon>Bacillati</taxon>
        <taxon>Actinomycetota</taxon>
        <taxon>Actinomycetes</taxon>
        <taxon>Pseudonocardiales</taxon>
        <taxon>Pseudonocardiaceae</taxon>
        <taxon>Amycolatopsis</taxon>
    </lineage>
</organism>
<dbReference type="Gene3D" id="2.80.10.50">
    <property type="match status" value="2"/>
</dbReference>
<comment type="caution">
    <text evidence="4">The sequence shown here is derived from an EMBL/GenBank/DDBJ whole genome shotgun (WGS) entry which is preliminary data.</text>
</comment>
<evidence type="ECO:0000259" key="3">
    <source>
        <dbReference type="SMART" id="SM00458"/>
    </source>
</evidence>
<sequence length="598" mass="62688">MSQAKRRYTGVLLIAGLVGGLLAGETAGAAASDTSTTSVASTARDHARALPPGATPVAPLAPAVAQAQIAANPVVCEGDGVSGKRIELVYVREAGQPDRYATVVPSLRAYASGMDDSFNDSAALTGASRHVRYVTTAGAGCQVAVANLVVPDGTYLSGTIRDRAIQAGHYNADRDYILFSDNPHTCAGTWGDSDDQPGPANAFNNGRHYTEIAVPCWGVNAVAHEVGHMLGAVLPGAPHYQGGGHCSQEWDLMCYGDTQSFDCTQRDFDRLLDCGNDDYFSTNPVPGSWLATHWNVANSAFLIKKDTPDNDDGHAQGGKTYVITGAGGDAIDVVGSSTGGLVNLSKRPQTGSTSQKWILGYNTGLQLVNANSQLCADSAQSGTAPGTQILQYNCNGQNGMRWAFQPLGNGKVAIFNYLTGYAITDGGAYPAPLVQQPYTGAANQQWTLNPVADPGPETGKKYYLSVATNGNSAAVVDGSTSAGAKITHVARQNDNGQKWKLTDAGGGYWKIVNERSGQCLRPVSGSTAEGALLEQTHCGSATNQQWKLLRSADTRYGLVNRASSLAVRQVNNGTASLLEQRPFVGGRSDETVWGLVPA</sequence>
<dbReference type="OrthoDB" id="9802600at2"/>
<dbReference type="InterPro" id="IPR035992">
    <property type="entry name" value="Ricin_B-like_lectins"/>
</dbReference>
<dbReference type="GO" id="GO:0016787">
    <property type="term" value="F:hydrolase activity"/>
    <property type="evidence" value="ECO:0007669"/>
    <property type="project" value="UniProtKB-KW"/>
</dbReference>
<dbReference type="RefSeq" id="WP_076164080.1">
    <property type="nucleotide sequence ID" value="NZ_JBEZVB010000022.1"/>
</dbReference>
<accession>A0A1R0KLN4</accession>
<dbReference type="STRING" id="76021.BS329_27195"/>
<feature type="domain" description="Ricin B lectin" evidence="3">
    <location>
        <begin position="318"/>
        <end position="449"/>
    </location>
</feature>
<evidence type="ECO:0000313" key="5">
    <source>
        <dbReference type="Proteomes" id="UP000187486"/>
    </source>
</evidence>
<keyword evidence="4" id="KW-0378">Hydrolase</keyword>
<evidence type="ECO:0000256" key="2">
    <source>
        <dbReference type="SAM" id="SignalP"/>
    </source>
</evidence>
<evidence type="ECO:0000313" key="4">
    <source>
        <dbReference type="EMBL" id="OLZ47585.1"/>
    </source>
</evidence>
<feature type="chain" id="PRO_5039102872" evidence="2">
    <location>
        <begin position="24"/>
        <end position="598"/>
    </location>
</feature>
<protein>
    <submittedName>
        <fullName evidence="4">Glycosyl hydrolase</fullName>
    </submittedName>
</protein>
<proteinExistence type="predicted"/>
<keyword evidence="5" id="KW-1185">Reference proteome</keyword>
<dbReference type="Pfam" id="PF14200">
    <property type="entry name" value="RicinB_lectin_2"/>
    <property type="match status" value="2"/>
</dbReference>
<feature type="signal peptide" evidence="2">
    <location>
        <begin position="1"/>
        <end position="23"/>
    </location>
</feature>
<dbReference type="SUPFAM" id="SSF50370">
    <property type="entry name" value="Ricin B-like lectins"/>
    <property type="match status" value="2"/>
</dbReference>
<dbReference type="InterPro" id="IPR000772">
    <property type="entry name" value="Ricin_B_lectin"/>
</dbReference>
<gene>
    <name evidence="4" type="ORF">BS329_27195</name>
</gene>
<dbReference type="CDD" id="cd00161">
    <property type="entry name" value="beta-trefoil_Ricin-like"/>
    <property type="match status" value="1"/>
</dbReference>